<dbReference type="EMBL" id="BMPP01000018">
    <property type="protein sequence ID" value="GGK38217.1"/>
    <property type="molecule type" value="Genomic_DNA"/>
</dbReference>
<feature type="domain" description="DUF6884" evidence="1">
    <location>
        <begin position="21"/>
        <end position="142"/>
    </location>
</feature>
<dbReference type="RefSeq" id="WP_229780889.1">
    <property type="nucleotide sequence ID" value="NZ_BMPP01000018.1"/>
</dbReference>
<comment type="caution">
    <text evidence="2">The sequence shown here is derived from an EMBL/GenBank/DDBJ whole genome shotgun (WGS) entry which is preliminary data.</text>
</comment>
<accession>A0ABQ2F0I3</accession>
<name>A0ABQ2F0I3_9DEIO</name>
<gene>
    <name evidence="2" type="primary">yfjM</name>
    <name evidence="2" type="ORF">GCM10008955_35100</name>
</gene>
<dbReference type="Proteomes" id="UP000647587">
    <property type="component" value="Unassembled WGS sequence"/>
</dbReference>
<dbReference type="Pfam" id="PF21818">
    <property type="entry name" value="DUF6884"/>
    <property type="match status" value="1"/>
</dbReference>
<dbReference type="InterPro" id="IPR049251">
    <property type="entry name" value="DUF6884"/>
</dbReference>
<proteinExistence type="predicted"/>
<reference evidence="3" key="1">
    <citation type="journal article" date="2019" name="Int. J. Syst. Evol. Microbiol.">
        <title>The Global Catalogue of Microorganisms (GCM) 10K type strain sequencing project: providing services to taxonomists for standard genome sequencing and annotation.</title>
        <authorList>
            <consortium name="The Broad Institute Genomics Platform"/>
            <consortium name="The Broad Institute Genome Sequencing Center for Infectious Disease"/>
            <person name="Wu L."/>
            <person name="Ma J."/>
        </authorList>
    </citation>
    <scope>NUCLEOTIDE SEQUENCE [LARGE SCALE GENOMIC DNA]</scope>
    <source>
        <strain evidence="3">JCM 30331</strain>
    </source>
</reference>
<organism evidence="2 3">
    <name type="scientific">Deinococcus malanensis</name>
    <dbReference type="NCBI Taxonomy" id="1706855"/>
    <lineage>
        <taxon>Bacteria</taxon>
        <taxon>Thermotogati</taxon>
        <taxon>Deinococcota</taxon>
        <taxon>Deinococci</taxon>
        <taxon>Deinococcales</taxon>
        <taxon>Deinococcaceae</taxon>
        <taxon>Deinococcus</taxon>
    </lineage>
</organism>
<protein>
    <recommendedName>
        <fullName evidence="1">DUF6884 domain-containing protein</fullName>
    </recommendedName>
</protein>
<evidence type="ECO:0000259" key="1">
    <source>
        <dbReference type="Pfam" id="PF21818"/>
    </source>
</evidence>
<keyword evidence="3" id="KW-1185">Reference proteome</keyword>
<evidence type="ECO:0000313" key="3">
    <source>
        <dbReference type="Proteomes" id="UP000647587"/>
    </source>
</evidence>
<evidence type="ECO:0000313" key="2">
    <source>
        <dbReference type="EMBL" id="GGK38217.1"/>
    </source>
</evidence>
<sequence>MSGILVIVPCGASKIWAKQPDAGAVQAQDAYTGPPFVLHRQYAERFGDQWVILSAKYGFLQPKQLLPEQYEVTFKKAATRPISVAELQSQVRLLHLHQVNTVVGLGGVEYRRAIEGAFQGLGTTLMFPFAGLSLGYSMQAVKRALQASLPEGQLPPWP</sequence>